<dbReference type="AlphaFoldDB" id="A0AAJ0F752"/>
<accession>A0AAJ0F752</accession>
<keyword evidence="1" id="KW-0812">Transmembrane</keyword>
<evidence type="ECO:0000313" key="2">
    <source>
        <dbReference type="EMBL" id="KAK1756387.1"/>
    </source>
</evidence>
<evidence type="ECO:0000256" key="1">
    <source>
        <dbReference type="SAM" id="Phobius"/>
    </source>
</evidence>
<evidence type="ECO:0000313" key="3">
    <source>
        <dbReference type="Proteomes" id="UP001239445"/>
    </source>
</evidence>
<keyword evidence="3" id="KW-1185">Reference proteome</keyword>
<keyword evidence="1" id="KW-0472">Membrane</keyword>
<reference evidence="2" key="1">
    <citation type="submission" date="2023-06" db="EMBL/GenBank/DDBJ databases">
        <title>Genome-scale phylogeny and comparative genomics of the fungal order Sordariales.</title>
        <authorList>
            <consortium name="Lawrence Berkeley National Laboratory"/>
            <person name="Hensen N."/>
            <person name="Bonometti L."/>
            <person name="Westerberg I."/>
            <person name="Brannstrom I.O."/>
            <person name="Guillou S."/>
            <person name="Cros-Aarteil S."/>
            <person name="Calhoun S."/>
            <person name="Haridas S."/>
            <person name="Kuo A."/>
            <person name="Mondo S."/>
            <person name="Pangilinan J."/>
            <person name="Riley R."/>
            <person name="Labutti K."/>
            <person name="Andreopoulos B."/>
            <person name="Lipzen A."/>
            <person name="Chen C."/>
            <person name="Yanf M."/>
            <person name="Daum C."/>
            <person name="Ng V."/>
            <person name="Clum A."/>
            <person name="Steindorff A."/>
            <person name="Ohm R."/>
            <person name="Martin F."/>
            <person name="Silar P."/>
            <person name="Natvig D."/>
            <person name="Lalanne C."/>
            <person name="Gautier V."/>
            <person name="Ament-Velasquez S.L."/>
            <person name="Kruys A."/>
            <person name="Hutchinson M.I."/>
            <person name="Powell A.J."/>
            <person name="Barry K."/>
            <person name="Miller A.N."/>
            <person name="Grigoriev I.V."/>
            <person name="Debuchy R."/>
            <person name="Gladieux P."/>
            <person name="Thoren M.H."/>
            <person name="Johannesson H."/>
        </authorList>
    </citation>
    <scope>NUCLEOTIDE SEQUENCE</scope>
    <source>
        <strain evidence="2">PSN4</strain>
    </source>
</reference>
<dbReference type="EMBL" id="MU839832">
    <property type="protein sequence ID" value="KAK1756387.1"/>
    <property type="molecule type" value="Genomic_DNA"/>
</dbReference>
<name>A0AAJ0F752_9PEZI</name>
<gene>
    <name evidence="2" type="ORF">QBC47DRAFT_379845</name>
</gene>
<sequence>MIPLYFVSSLFFSLLSSLFFCLAVIQVMGRVNLSLCAGLVIHFGVMAMGRRDVLWYGRAMAELFYPLPSHIGLHVCMIAGMGC</sequence>
<protein>
    <submittedName>
        <fullName evidence="2">Uncharacterized protein</fullName>
    </submittedName>
</protein>
<feature type="transmembrane region" description="Helical" evidence="1">
    <location>
        <begin position="31"/>
        <end position="49"/>
    </location>
</feature>
<dbReference type="Proteomes" id="UP001239445">
    <property type="component" value="Unassembled WGS sequence"/>
</dbReference>
<proteinExistence type="predicted"/>
<keyword evidence="1" id="KW-1133">Transmembrane helix</keyword>
<comment type="caution">
    <text evidence="2">The sequence shown here is derived from an EMBL/GenBank/DDBJ whole genome shotgun (WGS) entry which is preliminary data.</text>
</comment>
<organism evidence="2 3">
    <name type="scientific">Echria macrotheca</name>
    <dbReference type="NCBI Taxonomy" id="438768"/>
    <lineage>
        <taxon>Eukaryota</taxon>
        <taxon>Fungi</taxon>
        <taxon>Dikarya</taxon>
        <taxon>Ascomycota</taxon>
        <taxon>Pezizomycotina</taxon>
        <taxon>Sordariomycetes</taxon>
        <taxon>Sordariomycetidae</taxon>
        <taxon>Sordariales</taxon>
        <taxon>Schizotheciaceae</taxon>
        <taxon>Echria</taxon>
    </lineage>
</organism>